<gene>
    <name evidence="1" type="ORF">IDH44_15720</name>
</gene>
<organism evidence="1 2">
    <name type="scientific">Paenibacillus sabuli</name>
    <dbReference type="NCBI Taxonomy" id="2772509"/>
    <lineage>
        <taxon>Bacteria</taxon>
        <taxon>Bacillati</taxon>
        <taxon>Bacillota</taxon>
        <taxon>Bacilli</taxon>
        <taxon>Bacillales</taxon>
        <taxon>Paenibacillaceae</taxon>
        <taxon>Paenibacillus</taxon>
    </lineage>
</organism>
<sequence>MNLTECLKELNIELPGPSPLQLPFAAGVVSGNLVFLSGQTPTVDGVPQYKGIVGSTVSVEEAQKAAEVCTLNLLAALRDLTGLDRIKRVVKVNGYVASDPAFTGQPQVINAATTMLNGIFGEALPHARAAVGVAALPGGVSVEIEMVVELED</sequence>
<dbReference type="EMBL" id="JACXIZ010000026">
    <property type="protein sequence ID" value="MBD2846648.1"/>
    <property type="molecule type" value="Genomic_DNA"/>
</dbReference>
<protein>
    <submittedName>
        <fullName evidence="1">RidA family protein</fullName>
    </submittedName>
</protein>
<dbReference type="PANTHER" id="PTHR43760">
    <property type="entry name" value="ENDORIBONUCLEASE-RELATED"/>
    <property type="match status" value="1"/>
</dbReference>
<dbReference type="SUPFAM" id="SSF55298">
    <property type="entry name" value="YjgF-like"/>
    <property type="match status" value="1"/>
</dbReference>
<dbReference type="InterPro" id="IPR035959">
    <property type="entry name" value="RutC-like_sf"/>
</dbReference>
<dbReference type="PANTHER" id="PTHR43760:SF1">
    <property type="entry name" value="ENDORIBONUCLEASE L-PSP_CHORISMATE MUTASE-LIKE DOMAIN-CONTAINING PROTEIN"/>
    <property type="match status" value="1"/>
</dbReference>
<evidence type="ECO:0000313" key="2">
    <source>
        <dbReference type="Proteomes" id="UP000621560"/>
    </source>
</evidence>
<accession>A0A927GSK0</accession>
<comment type="caution">
    <text evidence="1">The sequence shown here is derived from an EMBL/GenBank/DDBJ whole genome shotgun (WGS) entry which is preliminary data.</text>
</comment>
<dbReference type="Pfam" id="PF01042">
    <property type="entry name" value="Ribonuc_L-PSP"/>
    <property type="match status" value="1"/>
</dbReference>
<keyword evidence="2" id="KW-1185">Reference proteome</keyword>
<dbReference type="CDD" id="cd02199">
    <property type="entry name" value="YjgF_YER057c_UK114_like_1"/>
    <property type="match status" value="1"/>
</dbReference>
<dbReference type="RefSeq" id="WP_190919239.1">
    <property type="nucleotide sequence ID" value="NZ_JACXIZ010000026.1"/>
</dbReference>
<dbReference type="InterPro" id="IPR006175">
    <property type="entry name" value="YjgF/YER057c/UK114"/>
</dbReference>
<dbReference type="AlphaFoldDB" id="A0A927GSK0"/>
<dbReference type="Proteomes" id="UP000621560">
    <property type="component" value="Unassembled WGS sequence"/>
</dbReference>
<dbReference type="InterPro" id="IPR013813">
    <property type="entry name" value="Endoribo_LPSP/chorism_mut-like"/>
</dbReference>
<name>A0A927GSK0_9BACL</name>
<reference evidence="1" key="1">
    <citation type="submission" date="2020-09" db="EMBL/GenBank/DDBJ databases">
        <title>A novel bacterium of genus Paenibacillus, isolated from South China Sea.</title>
        <authorList>
            <person name="Huang H."/>
            <person name="Mo K."/>
            <person name="Hu Y."/>
        </authorList>
    </citation>
    <scope>NUCLEOTIDE SEQUENCE</scope>
    <source>
        <strain evidence="1">IB182496</strain>
    </source>
</reference>
<evidence type="ECO:0000313" key="1">
    <source>
        <dbReference type="EMBL" id="MBD2846648.1"/>
    </source>
</evidence>
<proteinExistence type="predicted"/>
<dbReference type="Gene3D" id="3.30.1330.40">
    <property type="entry name" value="RutC-like"/>
    <property type="match status" value="1"/>
</dbReference>